<sequence>MRSFAALVLAYAALLALSLWLLSGDRVTDPAWRYVVALLPVPAGVGIVASGVARYRRMDEVLQHIHLLALCVAFAVTTVVTFTWGFLEGVGLPRLGAFGAFGLLVGSYALGLLWARGRYR</sequence>
<organism evidence="2 3">
    <name type="scientific">Georgenia satyanarayanai</name>
    <dbReference type="NCBI Taxonomy" id="860221"/>
    <lineage>
        <taxon>Bacteria</taxon>
        <taxon>Bacillati</taxon>
        <taxon>Actinomycetota</taxon>
        <taxon>Actinomycetes</taxon>
        <taxon>Micrococcales</taxon>
        <taxon>Bogoriellaceae</taxon>
        <taxon>Georgenia</taxon>
    </lineage>
</organism>
<proteinExistence type="predicted"/>
<keyword evidence="3" id="KW-1185">Reference proteome</keyword>
<evidence type="ECO:0000313" key="2">
    <source>
        <dbReference type="EMBL" id="SSA46318.1"/>
    </source>
</evidence>
<accession>A0A2Y9ASN2</accession>
<evidence type="ECO:0000256" key="1">
    <source>
        <dbReference type="SAM" id="Phobius"/>
    </source>
</evidence>
<name>A0A2Y9ASN2_9MICO</name>
<feature type="transmembrane region" description="Helical" evidence="1">
    <location>
        <begin position="65"/>
        <end position="87"/>
    </location>
</feature>
<keyword evidence="1" id="KW-0472">Membrane</keyword>
<dbReference type="EMBL" id="UETB01000016">
    <property type="protein sequence ID" value="SSA46318.1"/>
    <property type="molecule type" value="Genomic_DNA"/>
</dbReference>
<protein>
    <submittedName>
        <fullName evidence="2">Uncharacterized protein</fullName>
    </submittedName>
</protein>
<reference evidence="2 3" key="1">
    <citation type="submission" date="2016-10" db="EMBL/GenBank/DDBJ databases">
        <authorList>
            <person name="Cai Z."/>
        </authorList>
    </citation>
    <scope>NUCLEOTIDE SEQUENCE [LARGE SCALE GENOMIC DNA]</scope>
    <source>
        <strain evidence="2 3">CGMCC 1.10826</strain>
    </source>
</reference>
<dbReference type="RefSeq" id="WP_110853563.1">
    <property type="nucleotide sequence ID" value="NZ_QKLZ01000016.1"/>
</dbReference>
<dbReference type="AlphaFoldDB" id="A0A2Y9ASN2"/>
<keyword evidence="1" id="KW-0812">Transmembrane</keyword>
<keyword evidence="1" id="KW-1133">Transmembrane helix</keyword>
<evidence type="ECO:0000313" key="3">
    <source>
        <dbReference type="Proteomes" id="UP000250222"/>
    </source>
</evidence>
<dbReference type="Proteomes" id="UP000250222">
    <property type="component" value="Unassembled WGS sequence"/>
</dbReference>
<gene>
    <name evidence="2" type="ORF">SAMN05216184_11616</name>
</gene>
<feature type="transmembrane region" description="Helical" evidence="1">
    <location>
        <begin position="34"/>
        <end position="53"/>
    </location>
</feature>
<dbReference type="OrthoDB" id="6107348at2"/>
<feature type="transmembrane region" description="Helical" evidence="1">
    <location>
        <begin position="93"/>
        <end position="115"/>
    </location>
</feature>